<dbReference type="InterPro" id="IPR036052">
    <property type="entry name" value="TrpB-like_PALP_sf"/>
</dbReference>
<evidence type="ECO:0000313" key="6">
    <source>
        <dbReference type="EMBL" id="PRP80137.1"/>
    </source>
</evidence>
<organism evidence="6 7">
    <name type="scientific">Planoprotostelium fungivorum</name>
    <dbReference type="NCBI Taxonomy" id="1890364"/>
    <lineage>
        <taxon>Eukaryota</taxon>
        <taxon>Amoebozoa</taxon>
        <taxon>Evosea</taxon>
        <taxon>Variosea</taxon>
        <taxon>Cavosteliida</taxon>
        <taxon>Cavosteliaceae</taxon>
        <taxon>Planoprotostelium</taxon>
    </lineage>
</organism>
<comment type="cofactor">
    <cofactor evidence="1">
        <name>pyridoxal 5'-phosphate</name>
        <dbReference type="ChEBI" id="CHEBI:597326"/>
    </cofactor>
</comment>
<evidence type="ECO:0000256" key="3">
    <source>
        <dbReference type="ARBA" id="ARBA00022898"/>
    </source>
</evidence>
<dbReference type="GO" id="GO:0006567">
    <property type="term" value="P:L-threonine catabolic process"/>
    <property type="evidence" value="ECO:0007669"/>
    <property type="project" value="TreeGrafter"/>
</dbReference>
<dbReference type="FunCoup" id="A0A2P6N848">
    <property type="interactions" value="99"/>
</dbReference>
<keyword evidence="3" id="KW-0663">Pyridoxal phosphate</keyword>
<gene>
    <name evidence="6" type="ORF">PROFUN_12220</name>
</gene>
<evidence type="ECO:0000259" key="5">
    <source>
        <dbReference type="Pfam" id="PF00291"/>
    </source>
</evidence>
<dbReference type="GO" id="GO:0003941">
    <property type="term" value="F:L-serine ammonia-lyase activity"/>
    <property type="evidence" value="ECO:0007669"/>
    <property type="project" value="TreeGrafter"/>
</dbReference>
<sequence>MENSRYKEERCLLKSRQTSILHFFSHIPGFDGIKHAVLWNNNQLDYVGTVQRMTKLLREYLYGSPLFGYVLLDNEFGCTVRQKMLNLERYGDAHAKAVCSIIISNYLEQQDRLTTPLKEVKGIVQVMKSPSDPYLDATGMMSIDAFKMKSVLFCTRHQFTLFEVVQIYNCTRNGTEIVVVDGGMEECLSSAQKYATENNYIFIDSEHTFQYAMVGLSTTGDEILKDQPDTDIILLPLRNPPLDCLSITAVSVYMKRVRPSVQTILSKSDKVESLFPDVMNIRWRTNIVPNANLPSLFNLLDEDYDIVDDIQDMNTSQWVTRVIREYTLHYSSMPKSIYNLSSLSNLLNRKYVDQVIEITEDEAAISFMRCLEYTHTQTDGRGALVFAALWHRKIITTPHDKIVGVLTGGYMDFISFQSILGYCLGISGHYFTINTENQIQDDTKSVSLLLQLLGSHSVSVQDVTFDRTGGSSPYHVRVIVQCTSKGFEQQETIASVLREEGYKVQMQARGSSVLPRNVRTSCEQTGNKEISQKYRPYLPRKMTDITPDSIREAAERIGGNTLRTPIYPDKYYSEICGCQLYLKLENIQQTGSFKIRGSSNMVLRVLEGSEPPKGLIAASAGNHAQGVALVAYKLGLPCAIVCPSYAPDGKLNYTRKYGAEVYKIGNSLEECAEYADKLCKERGWLYVKPFNDVDVIEGQGTMGKEILEDIPNVDTVLVNVGGGGMIAGIATYLKTINPKIRIIGVQSEVVAPLMDYKKTELFRVIPVGTTTIADGVNVRIPGGVHSNILRDLVDEYVSVTENEIASTIVNLLSSSRTLSEGAGCLGLAALLHKKVQVKPNERVCVIVCGGNIDMSTLGQIYEYGMRSLGRFFTINITVKDAPGQLSKMIALAAQSELKVQEVKHMRGVGNIQWNEANVIMSLYSHSFAQQNHFLKSLVQMKTHPVVVGREFVKDHDKLYKPFDDLLANVQGK</sequence>
<dbReference type="GO" id="GO:0009097">
    <property type="term" value="P:isoleucine biosynthetic process"/>
    <property type="evidence" value="ECO:0007669"/>
    <property type="project" value="TreeGrafter"/>
</dbReference>
<dbReference type="GO" id="GO:0006565">
    <property type="term" value="P:L-serine catabolic process"/>
    <property type="evidence" value="ECO:0007669"/>
    <property type="project" value="TreeGrafter"/>
</dbReference>
<protein>
    <submittedName>
        <fullName evidence="6">Threonine ammonia-lyase</fullName>
    </submittedName>
</protein>
<evidence type="ECO:0000313" key="7">
    <source>
        <dbReference type="Proteomes" id="UP000241769"/>
    </source>
</evidence>
<name>A0A2P6N848_9EUKA</name>
<evidence type="ECO:0000256" key="1">
    <source>
        <dbReference type="ARBA" id="ARBA00001933"/>
    </source>
</evidence>
<dbReference type="InterPro" id="IPR001926">
    <property type="entry name" value="TrpB-like_PALP"/>
</dbReference>
<dbReference type="AlphaFoldDB" id="A0A2P6N848"/>
<accession>A0A2P6N848</accession>
<dbReference type="SUPFAM" id="SSF53686">
    <property type="entry name" value="Tryptophan synthase beta subunit-like PLP-dependent enzymes"/>
    <property type="match status" value="2"/>
</dbReference>
<dbReference type="OrthoDB" id="4418812at2759"/>
<dbReference type="InParanoid" id="A0A2P6N848"/>
<dbReference type="STRING" id="1890364.A0A2P6N848"/>
<comment type="caution">
    <text evidence="6">The sequence shown here is derived from an EMBL/GenBank/DDBJ whole genome shotgun (WGS) entry which is preliminary data.</text>
</comment>
<dbReference type="Proteomes" id="UP000241769">
    <property type="component" value="Unassembled WGS sequence"/>
</dbReference>
<dbReference type="FunFam" id="3.40.50.1100:FF:000007">
    <property type="entry name" value="L-threonine dehydratase catabolic TdcB"/>
    <property type="match status" value="1"/>
</dbReference>
<dbReference type="PANTHER" id="PTHR48078:SF19">
    <property type="entry name" value="ACT DOMAIN-CONTAINING PROTEIN"/>
    <property type="match status" value="1"/>
</dbReference>
<keyword evidence="7" id="KW-1185">Reference proteome</keyword>
<dbReference type="GO" id="GO:0004794">
    <property type="term" value="F:threonine deaminase activity"/>
    <property type="evidence" value="ECO:0007669"/>
    <property type="project" value="TreeGrafter"/>
</dbReference>
<dbReference type="Pfam" id="PF00291">
    <property type="entry name" value="PALP"/>
    <property type="match status" value="1"/>
</dbReference>
<dbReference type="CDD" id="cd01562">
    <property type="entry name" value="Thr-dehyd"/>
    <property type="match status" value="1"/>
</dbReference>
<dbReference type="EMBL" id="MDYQ01000160">
    <property type="protein sequence ID" value="PRP80137.1"/>
    <property type="molecule type" value="Genomic_DNA"/>
</dbReference>
<dbReference type="FunFam" id="3.40.50.1100:FF:000005">
    <property type="entry name" value="Threonine dehydratase catabolic"/>
    <property type="match status" value="1"/>
</dbReference>
<feature type="domain" description="Tryptophan synthase beta chain-like PALP" evidence="5">
    <location>
        <begin position="563"/>
        <end position="849"/>
    </location>
</feature>
<keyword evidence="4 6" id="KW-0456">Lyase</keyword>
<dbReference type="InterPro" id="IPR050147">
    <property type="entry name" value="Ser/Thr_Dehydratase"/>
</dbReference>
<evidence type="ECO:0000256" key="4">
    <source>
        <dbReference type="ARBA" id="ARBA00023239"/>
    </source>
</evidence>
<evidence type="ECO:0000256" key="2">
    <source>
        <dbReference type="ARBA" id="ARBA00010869"/>
    </source>
</evidence>
<comment type="similarity">
    <text evidence="2">Belongs to the serine/threonine dehydratase family.</text>
</comment>
<reference evidence="6 7" key="1">
    <citation type="journal article" date="2018" name="Genome Biol. Evol.">
        <title>Multiple Roots of Fruiting Body Formation in Amoebozoa.</title>
        <authorList>
            <person name="Hillmann F."/>
            <person name="Forbes G."/>
            <person name="Novohradska S."/>
            <person name="Ferling I."/>
            <person name="Riege K."/>
            <person name="Groth M."/>
            <person name="Westermann M."/>
            <person name="Marz M."/>
            <person name="Spaller T."/>
            <person name="Winckler T."/>
            <person name="Schaap P."/>
            <person name="Glockner G."/>
        </authorList>
    </citation>
    <scope>NUCLEOTIDE SEQUENCE [LARGE SCALE GENOMIC DNA]</scope>
    <source>
        <strain evidence="6 7">Jena</strain>
    </source>
</reference>
<dbReference type="PANTHER" id="PTHR48078">
    <property type="entry name" value="THREONINE DEHYDRATASE, MITOCHONDRIAL-RELATED"/>
    <property type="match status" value="1"/>
</dbReference>
<proteinExistence type="inferred from homology"/>
<dbReference type="Gene3D" id="3.40.50.1100">
    <property type="match status" value="3"/>
</dbReference>